<reference evidence="2 3" key="1">
    <citation type="submission" date="2020-08" db="EMBL/GenBank/DDBJ databases">
        <title>Genomic Encyclopedia of Type Strains, Phase IV (KMG-IV): sequencing the most valuable type-strain genomes for metagenomic binning, comparative biology and taxonomic classification.</title>
        <authorList>
            <person name="Goeker M."/>
        </authorList>
    </citation>
    <scope>NUCLEOTIDE SEQUENCE [LARGE SCALE GENOMIC DNA]</scope>
    <source>
        <strain evidence="2 3">DSM 12027</strain>
    </source>
</reference>
<evidence type="ECO:0000256" key="1">
    <source>
        <dbReference type="SAM" id="Phobius"/>
    </source>
</evidence>
<keyword evidence="1" id="KW-1133">Transmembrane helix</keyword>
<sequence>MSRIPRIFLLVIGGLALVFGVLRIFGSWEGGARGGLWQAIPVLLVGAWLLQMALNNSG</sequence>
<dbReference type="RefSeq" id="WP_170213881.1">
    <property type="nucleotide sequence ID" value="NZ_JACHEW010000001.1"/>
</dbReference>
<gene>
    <name evidence="2" type="ORF">HNQ04_000114</name>
</gene>
<accession>A0ABR6NNT5</accession>
<keyword evidence="1" id="KW-0472">Membrane</keyword>
<protein>
    <recommendedName>
        <fullName evidence="4">DUF3309 domain-containing protein</fullName>
    </recommendedName>
</protein>
<organism evidence="2 3">
    <name type="scientific">Deinococcus radiopugnans ATCC 19172</name>
    <dbReference type="NCBI Taxonomy" id="585398"/>
    <lineage>
        <taxon>Bacteria</taxon>
        <taxon>Thermotogati</taxon>
        <taxon>Deinococcota</taxon>
        <taxon>Deinococci</taxon>
        <taxon>Deinococcales</taxon>
        <taxon>Deinococcaceae</taxon>
        <taxon>Deinococcus</taxon>
    </lineage>
</organism>
<name>A0ABR6NNT5_9DEIO</name>
<evidence type="ECO:0000313" key="3">
    <source>
        <dbReference type="Proteomes" id="UP000629870"/>
    </source>
</evidence>
<comment type="caution">
    <text evidence="2">The sequence shown here is derived from an EMBL/GenBank/DDBJ whole genome shotgun (WGS) entry which is preliminary data.</text>
</comment>
<proteinExistence type="predicted"/>
<feature type="transmembrane region" description="Helical" evidence="1">
    <location>
        <begin position="7"/>
        <end position="28"/>
    </location>
</feature>
<feature type="transmembrane region" description="Helical" evidence="1">
    <location>
        <begin position="34"/>
        <end position="54"/>
    </location>
</feature>
<evidence type="ECO:0000313" key="2">
    <source>
        <dbReference type="EMBL" id="MBB6014890.1"/>
    </source>
</evidence>
<dbReference type="Proteomes" id="UP000629870">
    <property type="component" value="Unassembled WGS sequence"/>
</dbReference>
<evidence type="ECO:0008006" key="4">
    <source>
        <dbReference type="Google" id="ProtNLM"/>
    </source>
</evidence>
<dbReference type="EMBL" id="JACHEW010000001">
    <property type="protein sequence ID" value="MBB6014890.1"/>
    <property type="molecule type" value="Genomic_DNA"/>
</dbReference>
<keyword evidence="1" id="KW-0812">Transmembrane</keyword>
<keyword evidence="3" id="KW-1185">Reference proteome</keyword>